<dbReference type="InterPro" id="IPR050109">
    <property type="entry name" value="HTH-type_TetR-like_transc_reg"/>
</dbReference>
<dbReference type="InterPro" id="IPR009057">
    <property type="entry name" value="Homeodomain-like_sf"/>
</dbReference>
<dbReference type="InterPro" id="IPR023772">
    <property type="entry name" value="DNA-bd_HTH_TetR-type_CS"/>
</dbReference>
<evidence type="ECO:0000256" key="2">
    <source>
        <dbReference type="ARBA" id="ARBA00023015"/>
    </source>
</evidence>
<evidence type="ECO:0000256" key="3">
    <source>
        <dbReference type="ARBA" id="ARBA00023125"/>
    </source>
</evidence>
<dbReference type="Pfam" id="PF13977">
    <property type="entry name" value="TetR_C_6"/>
    <property type="match status" value="1"/>
</dbReference>
<feature type="domain" description="HTH tetR-type" evidence="6">
    <location>
        <begin position="10"/>
        <end position="70"/>
    </location>
</feature>
<dbReference type="PANTHER" id="PTHR30055:SF146">
    <property type="entry name" value="HTH-TYPE TRANSCRIPTIONAL DUAL REGULATOR CECR"/>
    <property type="match status" value="1"/>
</dbReference>
<accession>A0ABW3EK40</accession>
<dbReference type="SUPFAM" id="SSF46689">
    <property type="entry name" value="Homeodomain-like"/>
    <property type="match status" value="1"/>
</dbReference>
<keyword evidence="4" id="KW-0804">Transcription</keyword>
<dbReference type="PRINTS" id="PR00455">
    <property type="entry name" value="HTHTETR"/>
</dbReference>
<protein>
    <submittedName>
        <fullName evidence="7">TetR/AcrR family transcriptional regulator</fullName>
    </submittedName>
</protein>
<dbReference type="Pfam" id="PF00440">
    <property type="entry name" value="TetR_N"/>
    <property type="match status" value="1"/>
</dbReference>
<dbReference type="EMBL" id="JBHTJA010000006">
    <property type="protein sequence ID" value="MFD0899874.1"/>
    <property type="molecule type" value="Genomic_DNA"/>
</dbReference>
<organism evidence="7 8">
    <name type="scientific">Actinomadura sediminis</name>
    <dbReference type="NCBI Taxonomy" id="1038904"/>
    <lineage>
        <taxon>Bacteria</taxon>
        <taxon>Bacillati</taxon>
        <taxon>Actinomycetota</taxon>
        <taxon>Actinomycetes</taxon>
        <taxon>Streptosporangiales</taxon>
        <taxon>Thermomonosporaceae</taxon>
        <taxon>Actinomadura</taxon>
    </lineage>
</organism>
<keyword evidence="2" id="KW-0805">Transcription regulation</keyword>
<dbReference type="SUPFAM" id="SSF48498">
    <property type="entry name" value="Tetracyclin repressor-like, C-terminal domain"/>
    <property type="match status" value="1"/>
</dbReference>
<keyword evidence="8" id="KW-1185">Reference proteome</keyword>
<dbReference type="Gene3D" id="1.10.357.10">
    <property type="entry name" value="Tetracycline Repressor, domain 2"/>
    <property type="match status" value="1"/>
</dbReference>
<gene>
    <name evidence="7" type="ORF">ACFQ11_05685</name>
</gene>
<evidence type="ECO:0000259" key="6">
    <source>
        <dbReference type="PROSITE" id="PS50977"/>
    </source>
</evidence>
<dbReference type="RefSeq" id="WP_378296774.1">
    <property type="nucleotide sequence ID" value="NZ_JBHTJA010000006.1"/>
</dbReference>
<evidence type="ECO:0000313" key="8">
    <source>
        <dbReference type="Proteomes" id="UP001596972"/>
    </source>
</evidence>
<feature type="DNA-binding region" description="H-T-H motif" evidence="5">
    <location>
        <begin position="33"/>
        <end position="52"/>
    </location>
</feature>
<evidence type="ECO:0000313" key="7">
    <source>
        <dbReference type="EMBL" id="MFD0899874.1"/>
    </source>
</evidence>
<evidence type="ECO:0000256" key="4">
    <source>
        <dbReference type="ARBA" id="ARBA00023163"/>
    </source>
</evidence>
<dbReference type="PROSITE" id="PS01081">
    <property type="entry name" value="HTH_TETR_1"/>
    <property type="match status" value="1"/>
</dbReference>
<dbReference type="Proteomes" id="UP001596972">
    <property type="component" value="Unassembled WGS sequence"/>
</dbReference>
<dbReference type="InterPro" id="IPR039538">
    <property type="entry name" value="BetI_C"/>
</dbReference>
<dbReference type="PANTHER" id="PTHR30055">
    <property type="entry name" value="HTH-TYPE TRANSCRIPTIONAL REGULATOR RUTR"/>
    <property type="match status" value="1"/>
</dbReference>
<comment type="caution">
    <text evidence="7">The sequence shown here is derived from an EMBL/GenBank/DDBJ whole genome shotgun (WGS) entry which is preliminary data.</text>
</comment>
<proteinExistence type="predicted"/>
<keyword evidence="1" id="KW-0678">Repressor</keyword>
<evidence type="ECO:0000256" key="1">
    <source>
        <dbReference type="ARBA" id="ARBA00022491"/>
    </source>
</evidence>
<evidence type="ECO:0000256" key="5">
    <source>
        <dbReference type="PROSITE-ProRule" id="PRU00335"/>
    </source>
</evidence>
<name>A0ABW3EK40_9ACTN</name>
<reference evidence="8" key="1">
    <citation type="journal article" date="2019" name="Int. J. Syst. Evol. Microbiol.">
        <title>The Global Catalogue of Microorganisms (GCM) 10K type strain sequencing project: providing services to taxonomists for standard genome sequencing and annotation.</title>
        <authorList>
            <consortium name="The Broad Institute Genomics Platform"/>
            <consortium name="The Broad Institute Genome Sequencing Center for Infectious Disease"/>
            <person name="Wu L."/>
            <person name="Ma J."/>
        </authorList>
    </citation>
    <scope>NUCLEOTIDE SEQUENCE [LARGE SCALE GENOMIC DNA]</scope>
    <source>
        <strain evidence="8">JCM 31202</strain>
    </source>
</reference>
<sequence length="203" mass="22613">MPRVSEEHLERRRRQILDAARARFIRQGVHATSMQDIFAEAGLSAGAVYRYFKSKNEIIEAILSTVVGDLHTYLTELVDADPLLPPDELIERITVRAMAMSGEDGILRLAPQGWALAMYDAEIHGYVAATIRTLRDTWIRYVHRLVDAGRLPADTDPEAAGRTLFGVVPGFMLQRLILDDVDPGQVRRGTQALLAGLYPPPKP</sequence>
<dbReference type="InterPro" id="IPR001647">
    <property type="entry name" value="HTH_TetR"/>
</dbReference>
<dbReference type="PROSITE" id="PS50977">
    <property type="entry name" value="HTH_TETR_2"/>
    <property type="match status" value="1"/>
</dbReference>
<dbReference type="InterPro" id="IPR036271">
    <property type="entry name" value="Tet_transcr_reg_TetR-rel_C_sf"/>
</dbReference>
<keyword evidence="3 5" id="KW-0238">DNA-binding</keyword>